<dbReference type="EMBL" id="JAERWL010000007">
    <property type="protein sequence ID" value="MBM9476357.1"/>
    <property type="molecule type" value="Genomic_DNA"/>
</dbReference>
<evidence type="ECO:0000313" key="3">
    <source>
        <dbReference type="Proteomes" id="UP000663801"/>
    </source>
</evidence>
<accession>A0A939C5N0</accession>
<keyword evidence="3" id="KW-1185">Reference proteome</keyword>
<evidence type="ECO:0000313" key="2">
    <source>
        <dbReference type="EMBL" id="MBM9476357.1"/>
    </source>
</evidence>
<sequence>MTRPTIARRRKATRRHPGDLLAVLGLAVALVLGVVGSSATAGTSGPGSAAALPAGLTAAGTSEKEYIPAGLTTQRTWSSQTASVPDFSFAGDARAKLTARTDVGLRAALAAGVINLSNVRCWDEHAWNPTSDHPLGKACDLFQDYRTSAGVAAGWRAANWFVANQAKLGIYYVIWQNEFWGAYSPKAWGPYRSTVYGCPDPTNITGCHMDHIHISFY</sequence>
<proteinExistence type="predicted"/>
<gene>
    <name evidence="2" type="ORF">JL107_07890</name>
</gene>
<evidence type="ECO:0000259" key="1">
    <source>
        <dbReference type="Pfam" id="PF26571"/>
    </source>
</evidence>
<feature type="domain" description="ARB-07466-like C-terminal" evidence="1">
    <location>
        <begin position="96"/>
        <end position="192"/>
    </location>
</feature>
<organism evidence="2 3">
    <name type="scientific">Nakamurella flavida</name>
    <dbReference type="NCBI Taxonomy" id="363630"/>
    <lineage>
        <taxon>Bacteria</taxon>
        <taxon>Bacillati</taxon>
        <taxon>Actinomycetota</taxon>
        <taxon>Actinomycetes</taxon>
        <taxon>Nakamurellales</taxon>
        <taxon>Nakamurellaceae</taxon>
        <taxon>Nakamurella</taxon>
    </lineage>
</organism>
<dbReference type="AlphaFoldDB" id="A0A939C5N0"/>
<reference evidence="2" key="1">
    <citation type="submission" date="2021-01" db="EMBL/GenBank/DDBJ databases">
        <title>KCTC 19127 draft genome.</title>
        <authorList>
            <person name="An D."/>
        </authorList>
    </citation>
    <scope>NUCLEOTIDE SEQUENCE</scope>
    <source>
        <strain evidence="2">KCTC 19127</strain>
    </source>
</reference>
<dbReference type="InterPro" id="IPR058593">
    <property type="entry name" value="ARB_07466-like_C"/>
</dbReference>
<dbReference type="Proteomes" id="UP000663801">
    <property type="component" value="Unassembled WGS sequence"/>
</dbReference>
<dbReference type="RefSeq" id="WP_205256473.1">
    <property type="nucleotide sequence ID" value="NZ_BAAAPV010000001.1"/>
</dbReference>
<protein>
    <recommendedName>
        <fullName evidence="1">ARB-07466-like C-terminal domain-containing protein</fullName>
    </recommendedName>
</protein>
<dbReference type="Pfam" id="PF26571">
    <property type="entry name" value="VldE"/>
    <property type="match status" value="1"/>
</dbReference>
<name>A0A939C5N0_9ACTN</name>
<comment type="caution">
    <text evidence="2">The sequence shown here is derived from an EMBL/GenBank/DDBJ whole genome shotgun (WGS) entry which is preliminary data.</text>
</comment>